<proteinExistence type="predicted"/>
<reference evidence="2 3" key="1">
    <citation type="submission" date="2019-02" db="EMBL/GenBank/DDBJ databases">
        <title>Deep-cultivation of Planctomycetes and their phenomic and genomic characterization uncovers novel biology.</title>
        <authorList>
            <person name="Wiegand S."/>
            <person name="Jogler M."/>
            <person name="Boedeker C."/>
            <person name="Pinto D."/>
            <person name="Vollmers J."/>
            <person name="Rivas-Marin E."/>
            <person name="Kohn T."/>
            <person name="Peeters S.H."/>
            <person name="Heuer A."/>
            <person name="Rast P."/>
            <person name="Oberbeckmann S."/>
            <person name="Bunk B."/>
            <person name="Jeske O."/>
            <person name="Meyerdierks A."/>
            <person name="Storesund J.E."/>
            <person name="Kallscheuer N."/>
            <person name="Luecker S."/>
            <person name="Lage O.M."/>
            <person name="Pohl T."/>
            <person name="Merkel B.J."/>
            <person name="Hornburger P."/>
            <person name="Mueller R.-W."/>
            <person name="Bruemmer F."/>
            <person name="Labrenz M."/>
            <person name="Spormann A.M."/>
            <person name="Op den Camp H."/>
            <person name="Overmann J."/>
            <person name="Amann R."/>
            <person name="Jetten M.S.M."/>
            <person name="Mascher T."/>
            <person name="Medema M.H."/>
            <person name="Devos D.P."/>
            <person name="Kaster A.-K."/>
            <person name="Ovreas L."/>
            <person name="Rohde M."/>
            <person name="Galperin M.Y."/>
            <person name="Jogler C."/>
        </authorList>
    </citation>
    <scope>NUCLEOTIDE SEQUENCE [LARGE SCALE GENOMIC DNA]</scope>
    <source>
        <strain evidence="2 3">Pan44</strain>
    </source>
</reference>
<dbReference type="Proteomes" id="UP000315700">
    <property type="component" value="Chromosome"/>
</dbReference>
<dbReference type="AlphaFoldDB" id="A0A517S914"/>
<evidence type="ECO:0000313" key="2">
    <source>
        <dbReference type="EMBL" id="QDT52599.1"/>
    </source>
</evidence>
<organism evidence="2 3">
    <name type="scientific">Caulifigura coniformis</name>
    <dbReference type="NCBI Taxonomy" id="2527983"/>
    <lineage>
        <taxon>Bacteria</taxon>
        <taxon>Pseudomonadati</taxon>
        <taxon>Planctomycetota</taxon>
        <taxon>Planctomycetia</taxon>
        <taxon>Planctomycetales</taxon>
        <taxon>Planctomycetaceae</taxon>
        <taxon>Caulifigura</taxon>
    </lineage>
</organism>
<protein>
    <submittedName>
        <fullName evidence="2">Uncharacterized protein</fullName>
    </submittedName>
</protein>
<sequence length="169" mass="19288">MTASQEAPDIPSQTRPNRKRRLVLFIIATLAVGTFFLVRTLVPAFRYAALRQAYAREVDAIQNRFEQLDVMKPVTREEHAWNDATGWLTTATGNVFFTPESIPLESVKQYHRDLMDRLEKSKPWTLTDTKWAWNRFASTGPAGERYVKRFGPGFDESVAMAPESAPVRP</sequence>
<keyword evidence="1" id="KW-1133">Transmembrane helix</keyword>
<name>A0A517S914_9PLAN</name>
<keyword evidence="1" id="KW-0812">Transmembrane</keyword>
<accession>A0A517S914</accession>
<dbReference type="RefSeq" id="WP_145027091.1">
    <property type="nucleotide sequence ID" value="NZ_CP036271.1"/>
</dbReference>
<keyword evidence="1" id="KW-0472">Membrane</keyword>
<dbReference type="InParanoid" id="A0A517S914"/>
<dbReference type="EMBL" id="CP036271">
    <property type="protein sequence ID" value="QDT52599.1"/>
    <property type="molecule type" value="Genomic_DNA"/>
</dbReference>
<evidence type="ECO:0000313" key="3">
    <source>
        <dbReference type="Proteomes" id="UP000315700"/>
    </source>
</evidence>
<gene>
    <name evidence="2" type="ORF">Pan44_06110</name>
</gene>
<feature type="transmembrane region" description="Helical" evidence="1">
    <location>
        <begin position="22"/>
        <end position="42"/>
    </location>
</feature>
<evidence type="ECO:0000256" key="1">
    <source>
        <dbReference type="SAM" id="Phobius"/>
    </source>
</evidence>
<keyword evidence="3" id="KW-1185">Reference proteome</keyword>
<dbReference type="KEGG" id="ccos:Pan44_06110"/>